<dbReference type="AlphaFoldDB" id="A0AAE0RT81"/>
<comment type="caution">
    <text evidence="1">The sequence shown here is derived from an EMBL/GenBank/DDBJ whole genome shotgun (WGS) entry which is preliminary data.</text>
</comment>
<organism evidence="1 2">
    <name type="scientific">Potamilus streckersoni</name>
    <dbReference type="NCBI Taxonomy" id="2493646"/>
    <lineage>
        <taxon>Eukaryota</taxon>
        <taxon>Metazoa</taxon>
        <taxon>Spiralia</taxon>
        <taxon>Lophotrochozoa</taxon>
        <taxon>Mollusca</taxon>
        <taxon>Bivalvia</taxon>
        <taxon>Autobranchia</taxon>
        <taxon>Heteroconchia</taxon>
        <taxon>Palaeoheterodonta</taxon>
        <taxon>Unionida</taxon>
        <taxon>Unionoidea</taxon>
        <taxon>Unionidae</taxon>
        <taxon>Ambleminae</taxon>
        <taxon>Lampsilini</taxon>
        <taxon>Potamilus</taxon>
    </lineage>
</organism>
<proteinExistence type="predicted"/>
<reference evidence="1" key="3">
    <citation type="submission" date="2023-05" db="EMBL/GenBank/DDBJ databases">
        <authorList>
            <person name="Smith C.H."/>
        </authorList>
    </citation>
    <scope>NUCLEOTIDE SEQUENCE</scope>
    <source>
        <strain evidence="1">CHS0354</strain>
        <tissue evidence="1">Mantle</tissue>
    </source>
</reference>
<dbReference type="EMBL" id="JAEAOA010001340">
    <property type="protein sequence ID" value="KAK3579159.1"/>
    <property type="molecule type" value="Genomic_DNA"/>
</dbReference>
<evidence type="ECO:0000313" key="2">
    <source>
        <dbReference type="Proteomes" id="UP001195483"/>
    </source>
</evidence>
<keyword evidence="2" id="KW-1185">Reference proteome</keyword>
<dbReference type="Proteomes" id="UP001195483">
    <property type="component" value="Unassembled WGS sequence"/>
</dbReference>
<reference evidence="1" key="2">
    <citation type="journal article" date="2021" name="Genome Biol. Evol.">
        <title>Developing a high-quality reference genome for a parasitic bivalve with doubly uniparental inheritance (Bivalvia: Unionida).</title>
        <authorList>
            <person name="Smith C.H."/>
        </authorList>
    </citation>
    <scope>NUCLEOTIDE SEQUENCE</scope>
    <source>
        <strain evidence="1">CHS0354</strain>
        <tissue evidence="1">Mantle</tissue>
    </source>
</reference>
<gene>
    <name evidence="1" type="ORF">CHS0354_022182</name>
</gene>
<reference evidence="1" key="1">
    <citation type="journal article" date="2021" name="Genome Biol. Evol.">
        <title>A High-Quality Reference Genome for a Parasitic Bivalve with Doubly Uniparental Inheritance (Bivalvia: Unionida).</title>
        <authorList>
            <person name="Smith C.H."/>
        </authorList>
    </citation>
    <scope>NUCLEOTIDE SEQUENCE</scope>
    <source>
        <strain evidence="1">CHS0354</strain>
    </source>
</reference>
<accession>A0AAE0RT81</accession>
<name>A0AAE0RT81_9BIVA</name>
<evidence type="ECO:0000313" key="1">
    <source>
        <dbReference type="EMBL" id="KAK3579159.1"/>
    </source>
</evidence>
<sequence>MNVSVVEVPEQLQEHAHTADSVYCAVLKFRASIKRKAEETEETPHQIMGQGLQQLSQLSAVQMVTIRHQKS</sequence>
<protein>
    <submittedName>
        <fullName evidence="1">Uncharacterized protein</fullName>
    </submittedName>
</protein>